<dbReference type="PANTHER" id="PTHR30055:SF151">
    <property type="entry name" value="TRANSCRIPTIONAL REGULATORY PROTEIN"/>
    <property type="match status" value="1"/>
</dbReference>
<keyword evidence="4" id="KW-0804">Transcription</keyword>
<name>A0ABP9HQJ5_9ACTN</name>
<proteinExistence type="predicted"/>
<evidence type="ECO:0000313" key="8">
    <source>
        <dbReference type="Proteomes" id="UP001500610"/>
    </source>
</evidence>
<dbReference type="PROSITE" id="PS50977">
    <property type="entry name" value="HTH_TETR_2"/>
    <property type="match status" value="1"/>
</dbReference>
<evidence type="ECO:0000256" key="1">
    <source>
        <dbReference type="ARBA" id="ARBA00022491"/>
    </source>
</evidence>
<evidence type="ECO:0000256" key="4">
    <source>
        <dbReference type="ARBA" id="ARBA00023163"/>
    </source>
</evidence>
<dbReference type="InterPro" id="IPR050109">
    <property type="entry name" value="HTH-type_TetR-like_transc_reg"/>
</dbReference>
<dbReference type="Proteomes" id="UP001500610">
    <property type="component" value="Unassembled WGS sequence"/>
</dbReference>
<keyword evidence="3 5" id="KW-0238">DNA-binding</keyword>
<feature type="DNA-binding region" description="H-T-H motif" evidence="5">
    <location>
        <begin position="36"/>
        <end position="55"/>
    </location>
</feature>
<organism evidence="7 8">
    <name type="scientific">Streptomyces hyderabadensis</name>
    <dbReference type="NCBI Taxonomy" id="598549"/>
    <lineage>
        <taxon>Bacteria</taxon>
        <taxon>Bacillati</taxon>
        <taxon>Actinomycetota</taxon>
        <taxon>Actinomycetes</taxon>
        <taxon>Kitasatosporales</taxon>
        <taxon>Streptomycetaceae</taxon>
        <taxon>Streptomyces</taxon>
    </lineage>
</organism>
<feature type="domain" description="HTH tetR-type" evidence="6">
    <location>
        <begin position="13"/>
        <end position="73"/>
    </location>
</feature>
<dbReference type="InterPro" id="IPR003012">
    <property type="entry name" value="Tet_transcr_reg_TetR"/>
</dbReference>
<gene>
    <name evidence="7" type="ORF">GCM10023257_10880</name>
</gene>
<evidence type="ECO:0000313" key="7">
    <source>
        <dbReference type="EMBL" id="GAA4975850.1"/>
    </source>
</evidence>
<dbReference type="PRINTS" id="PR00400">
    <property type="entry name" value="TETREPRESSOR"/>
</dbReference>
<evidence type="ECO:0000256" key="2">
    <source>
        <dbReference type="ARBA" id="ARBA00023015"/>
    </source>
</evidence>
<dbReference type="RefSeq" id="WP_226026225.1">
    <property type="nucleotide sequence ID" value="NZ_BAABIV010000003.1"/>
</dbReference>
<evidence type="ECO:0000256" key="3">
    <source>
        <dbReference type="ARBA" id="ARBA00023125"/>
    </source>
</evidence>
<dbReference type="PRINTS" id="PR00455">
    <property type="entry name" value="HTHTETR"/>
</dbReference>
<dbReference type="EMBL" id="BAABIV010000003">
    <property type="protein sequence ID" value="GAA4975850.1"/>
    <property type="molecule type" value="Genomic_DNA"/>
</dbReference>
<comment type="caution">
    <text evidence="7">The sequence shown here is derived from an EMBL/GenBank/DDBJ whole genome shotgun (WGS) entry which is preliminary data.</text>
</comment>
<dbReference type="InterPro" id="IPR009057">
    <property type="entry name" value="Homeodomain-like_sf"/>
</dbReference>
<dbReference type="SUPFAM" id="SSF46689">
    <property type="entry name" value="Homeodomain-like"/>
    <property type="match status" value="1"/>
</dbReference>
<dbReference type="InterPro" id="IPR036271">
    <property type="entry name" value="Tet_transcr_reg_TetR-rel_C_sf"/>
</dbReference>
<dbReference type="PANTHER" id="PTHR30055">
    <property type="entry name" value="HTH-TYPE TRANSCRIPTIONAL REGULATOR RUTR"/>
    <property type="match status" value="1"/>
</dbReference>
<dbReference type="Pfam" id="PF00440">
    <property type="entry name" value="TetR_N"/>
    <property type="match status" value="1"/>
</dbReference>
<keyword evidence="2" id="KW-0805">Transcription regulation</keyword>
<sequence length="208" mass="22837">MTNKQAGEDAAGRLTRTDVIDAALRVLDERGLDGLSTRAVADRLGVRMNTVLWHVKTKSRMLDLMADAVLAGIRYDDLPDAPLERARELAARYRRALLSHRDGAALVTGTYAAEPHTLRFADRLVDALLAAGADDRRAAWTAWTVNYFVLGLTQEEQAAPQDGDDRLFRAVNPAAQPALQQVLPHLHQDNFEDRFTFGLAAILTGPPA</sequence>
<accession>A0ABP9HQJ5</accession>
<dbReference type="InterPro" id="IPR004111">
    <property type="entry name" value="Repressor_TetR_C"/>
</dbReference>
<dbReference type="Pfam" id="PF02909">
    <property type="entry name" value="TetR_C_1"/>
    <property type="match status" value="1"/>
</dbReference>
<dbReference type="InterPro" id="IPR001647">
    <property type="entry name" value="HTH_TetR"/>
</dbReference>
<keyword evidence="8" id="KW-1185">Reference proteome</keyword>
<dbReference type="Gene3D" id="1.10.10.60">
    <property type="entry name" value="Homeodomain-like"/>
    <property type="match status" value="1"/>
</dbReference>
<protein>
    <submittedName>
        <fullName evidence="7">TetR/AcrR family transcriptional regulator C-terminal domain-containing protein</fullName>
    </submittedName>
</protein>
<keyword evidence="1" id="KW-0678">Repressor</keyword>
<dbReference type="Gene3D" id="1.10.357.10">
    <property type="entry name" value="Tetracycline Repressor, domain 2"/>
    <property type="match status" value="1"/>
</dbReference>
<evidence type="ECO:0000259" key="6">
    <source>
        <dbReference type="PROSITE" id="PS50977"/>
    </source>
</evidence>
<dbReference type="SUPFAM" id="SSF48498">
    <property type="entry name" value="Tetracyclin repressor-like, C-terminal domain"/>
    <property type="match status" value="1"/>
</dbReference>
<evidence type="ECO:0000256" key="5">
    <source>
        <dbReference type="PROSITE-ProRule" id="PRU00335"/>
    </source>
</evidence>
<reference evidence="8" key="1">
    <citation type="journal article" date="2019" name="Int. J. Syst. Evol. Microbiol.">
        <title>The Global Catalogue of Microorganisms (GCM) 10K type strain sequencing project: providing services to taxonomists for standard genome sequencing and annotation.</title>
        <authorList>
            <consortium name="The Broad Institute Genomics Platform"/>
            <consortium name="The Broad Institute Genome Sequencing Center for Infectious Disease"/>
            <person name="Wu L."/>
            <person name="Ma J."/>
        </authorList>
    </citation>
    <scope>NUCLEOTIDE SEQUENCE [LARGE SCALE GENOMIC DNA]</scope>
    <source>
        <strain evidence="8">JCM 17657</strain>
    </source>
</reference>